<dbReference type="InterPro" id="IPR004589">
    <property type="entry name" value="DNA_helicase_ATP-dep_RecQ"/>
</dbReference>
<feature type="domain" description="HRDC" evidence="17">
    <location>
        <begin position="524"/>
        <end position="604"/>
    </location>
</feature>
<reference evidence="20 21" key="1">
    <citation type="submission" date="2016-10" db="EMBL/GenBank/DDBJ databases">
        <authorList>
            <person name="de Groot N.N."/>
        </authorList>
    </citation>
    <scope>NUCLEOTIDE SEQUENCE [LARGE SCALE GENOMIC DNA]</scope>
    <source>
        <strain evidence="20 21">558</strain>
    </source>
</reference>
<dbReference type="NCBIfam" id="TIGR01389">
    <property type="entry name" value="recQ"/>
    <property type="match status" value="1"/>
</dbReference>
<dbReference type="FunFam" id="3.40.50.300:FF:000156">
    <property type="entry name" value="ATP-dependent DNA helicase recQ"/>
    <property type="match status" value="1"/>
</dbReference>
<dbReference type="SMART" id="SM00487">
    <property type="entry name" value="DEXDc"/>
    <property type="match status" value="1"/>
</dbReference>
<dbReference type="RefSeq" id="WP_058578167.1">
    <property type="nucleotide sequence ID" value="NZ_FODB01000018.1"/>
</dbReference>
<comment type="similarity">
    <text evidence="3">Belongs to the helicase family. RecQ subfamily.</text>
</comment>
<dbReference type="PANTHER" id="PTHR13710:SF105">
    <property type="entry name" value="ATP-DEPENDENT DNA HELICASE Q1"/>
    <property type="match status" value="1"/>
</dbReference>
<keyword evidence="9" id="KW-0862">Zinc</keyword>
<dbReference type="GO" id="GO:0009378">
    <property type="term" value="F:four-way junction helicase activity"/>
    <property type="evidence" value="ECO:0007669"/>
    <property type="project" value="TreeGrafter"/>
</dbReference>
<dbReference type="SMART" id="SM00341">
    <property type="entry name" value="HRDC"/>
    <property type="match status" value="1"/>
</dbReference>
<dbReference type="Gene3D" id="1.10.10.10">
    <property type="entry name" value="Winged helix-like DNA-binding domain superfamily/Winged helix DNA-binding domain"/>
    <property type="match status" value="1"/>
</dbReference>
<dbReference type="Pfam" id="PF00270">
    <property type="entry name" value="DEAD"/>
    <property type="match status" value="1"/>
</dbReference>
<evidence type="ECO:0000256" key="9">
    <source>
        <dbReference type="ARBA" id="ARBA00022833"/>
    </source>
</evidence>
<dbReference type="EMBL" id="FODB01000018">
    <property type="protein sequence ID" value="SEN64380.1"/>
    <property type="molecule type" value="Genomic_DNA"/>
</dbReference>
<dbReference type="InterPro" id="IPR027417">
    <property type="entry name" value="P-loop_NTPase"/>
</dbReference>
<dbReference type="InterPro" id="IPR002121">
    <property type="entry name" value="HRDC_dom"/>
</dbReference>
<dbReference type="FunFam" id="3.40.50.300:FF:000296">
    <property type="entry name" value="ATP-dependent DNA helicase RecQ"/>
    <property type="match status" value="1"/>
</dbReference>
<keyword evidence="12" id="KW-0233">DNA recombination</keyword>
<evidence type="ECO:0000313" key="21">
    <source>
        <dbReference type="Proteomes" id="UP000199493"/>
    </source>
</evidence>
<feature type="domain" description="Helicase C-terminal" evidence="19">
    <location>
        <begin position="218"/>
        <end position="366"/>
    </location>
</feature>
<evidence type="ECO:0000256" key="16">
    <source>
        <dbReference type="NCBIfam" id="TIGR01389"/>
    </source>
</evidence>
<evidence type="ECO:0000256" key="5">
    <source>
        <dbReference type="ARBA" id="ARBA00022741"/>
    </source>
</evidence>
<dbReference type="Proteomes" id="UP000199493">
    <property type="component" value="Unassembled WGS sequence"/>
</dbReference>
<dbReference type="SMART" id="SM00956">
    <property type="entry name" value="RQC"/>
    <property type="match status" value="1"/>
</dbReference>
<dbReference type="InterPro" id="IPR029491">
    <property type="entry name" value="Helicase_HTH"/>
</dbReference>
<dbReference type="Pfam" id="PF00570">
    <property type="entry name" value="HRDC"/>
    <property type="match status" value="1"/>
</dbReference>
<feature type="domain" description="Helicase ATP-binding" evidence="18">
    <location>
        <begin position="28"/>
        <end position="196"/>
    </location>
</feature>
<dbReference type="InterPro" id="IPR032284">
    <property type="entry name" value="RecQ_Zn-bd"/>
</dbReference>
<sequence length="706" mass="77989">MHDDSAALKVLREVFGFERFRGPQQAIIEHVMAGGDALVLMPTGGGKSLCYQIPALLREGTAIVVSPLIALMQDQVAALIQNGVRAAYLNSSLEMHEAMEVENRLRAGELDLLYVAPERLATARMQMLLEQTHIALFAIDEAHCVSQWGHDFRPEYRQLSHLHQRFPDVPRIALTATADVPTRHDIMEHLQLQEAALYNNGFDRPNIRYHIAENQGNAKEQLLSFIREHHDGEAGIVYCLSRRKVEETAAWLARQGLTALPYHAGLPAEQRQQHQTRFLREDGVVIVATIAFGMGIDKPDVRFVAHLNLPKSIEAYYQETGRAGRDGLPADAWMAYGLQDVITLRQMQQDSGAADQQKRIEQQKLDAMLGLCEIISCRRQALLHYFGDSLDEPCGNCDNCLTPPDTWEATVAAQKALSCVYRTEQRFGVTYLVDVLLGKRNERISRFGHDGLSTFGIGKELTASEWKALFRQLIASGYLSVDMEGHGAIKLTANARPILRGEQRLTLRKPSKPARRGAKGASAAKGHGVLWEALRQHRKALADAQGVPAYVIFNDATLAELVAQKPQTLQALGTISGIGARKLADYGEGFLAVVLAHPNEPETPTDIGNSAMESATLLRQGLTPEQVAEQRGLAANTVYRHLSDAIQGGELSLEEVVNLDQATLAQIHAAFEQFPDQGLKVVFEALEGRIDYPVLHCVRASMAAKR</sequence>
<evidence type="ECO:0000256" key="2">
    <source>
        <dbReference type="ARBA" id="ARBA00001947"/>
    </source>
</evidence>
<evidence type="ECO:0000256" key="4">
    <source>
        <dbReference type="ARBA" id="ARBA00022723"/>
    </source>
</evidence>
<dbReference type="InterPro" id="IPR018982">
    <property type="entry name" value="RQC_domain"/>
</dbReference>
<evidence type="ECO:0000256" key="10">
    <source>
        <dbReference type="ARBA" id="ARBA00022840"/>
    </source>
</evidence>
<dbReference type="InterPro" id="IPR006293">
    <property type="entry name" value="DNA_helicase_ATP-dep_RecQ_bac"/>
</dbReference>
<dbReference type="GO" id="GO:0006260">
    <property type="term" value="P:DNA replication"/>
    <property type="evidence" value="ECO:0007669"/>
    <property type="project" value="InterPro"/>
</dbReference>
<dbReference type="InterPro" id="IPR001650">
    <property type="entry name" value="Helicase_C-like"/>
</dbReference>
<dbReference type="SUPFAM" id="SSF52540">
    <property type="entry name" value="P-loop containing nucleoside triphosphate hydrolases"/>
    <property type="match status" value="2"/>
</dbReference>
<keyword evidence="11" id="KW-0238">DNA-binding</keyword>
<evidence type="ECO:0000259" key="19">
    <source>
        <dbReference type="PROSITE" id="PS51194"/>
    </source>
</evidence>
<evidence type="ECO:0000256" key="7">
    <source>
        <dbReference type="ARBA" id="ARBA00022801"/>
    </source>
</evidence>
<dbReference type="SUPFAM" id="SSF47819">
    <property type="entry name" value="HRDC-like"/>
    <property type="match status" value="1"/>
</dbReference>
<gene>
    <name evidence="20" type="ORF">SAMN04490369_101831</name>
</gene>
<evidence type="ECO:0000256" key="8">
    <source>
        <dbReference type="ARBA" id="ARBA00022806"/>
    </source>
</evidence>
<dbReference type="FunFam" id="1.10.10.10:FF:000175">
    <property type="entry name" value="ATP-dependent DNA helicase RecQ"/>
    <property type="match status" value="1"/>
</dbReference>
<keyword evidence="14" id="KW-0413">Isomerase</keyword>
<comment type="cofactor">
    <cofactor evidence="1">
        <name>Mg(2+)</name>
        <dbReference type="ChEBI" id="CHEBI:18420"/>
    </cofactor>
</comment>
<comment type="cofactor">
    <cofactor evidence="2">
        <name>Zn(2+)</name>
        <dbReference type="ChEBI" id="CHEBI:29105"/>
    </cofactor>
</comment>
<dbReference type="Pfam" id="PF00271">
    <property type="entry name" value="Helicase_C"/>
    <property type="match status" value="1"/>
</dbReference>
<keyword evidence="8 20" id="KW-0347">Helicase</keyword>
<evidence type="ECO:0000256" key="15">
    <source>
        <dbReference type="ARBA" id="ARBA00034617"/>
    </source>
</evidence>
<dbReference type="GO" id="GO:0009432">
    <property type="term" value="P:SOS response"/>
    <property type="evidence" value="ECO:0007669"/>
    <property type="project" value="UniProtKB-UniRule"/>
</dbReference>
<dbReference type="GO" id="GO:0003677">
    <property type="term" value="F:DNA binding"/>
    <property type="evidence" value="ECO:0007669"/>
    <property type="project" value="UniProtKB-KW"/>
</dbReference>
<evidence type="ECO:0000256" key="13">
    <source>
        <dbReference type="ARBA" id="ARBA00023204"/>
    </source>
</evidence>
<evidence type="ECO:0000256" key="14">
    <source>
        <dbReference type="ARBA" id="ARBA00023235"/>
    </source>
</evidence>
<dbReference type="Pfam" id="PF09382">
    <property type="entry name" value="RQC"/>
    <property type="match status" value="1"/>
</dbReference>
<dbReference type="PANTHER" id="PTHR13710">
    <property type="entry name" value="DNA HELICASE RECQ FAMILY MEMBER"/>
    <property type="match status" value="1"/>
</dbReference>
<dbReference type="NCBIfam" id="TIGR00614">
    <property type="entry name" value="recQ_fam"/>
    <property type="match status" value="1"/>
</dbReference>
<dbReference type="SMART" id="SM00490">
    <property type="entry name" value="HELICc"/>
    <property type="match status" value="1"/>
</dbReference>
<evidence type="ECO:0000259" key="17">
    <source>
        <dbReference type="PROSITE" id="PS50967"/>
    </source>
</evidence>
<keyword evidence="4" id="KW-0479">Metal-binding</keyword>
<evidence type="ECO:0000256" key="11">
    <source>
        <dbReference type="ARBA" id="ARBA00023125"/>
    </source>
</evidence>
<dbReference type="CDD" id="cd18794">
    <property type="entry name" value="SF2_C_RecQ"/>
    <property type="match status" value="1"/>
</dbReference>
<comment type="catalytic activity">
    <reaction evidence="15">
        <text>Couples ATP hydrolysis with the unwinding of duplex DNA by translocating in the 3'-5' direction.</text>
        <dbReference type="EC" id="5.6.2.4"/>
    </reaction>
</comment>
<keyword evidence="10" id="KW-0067">ATP-binding</keyword>
<keyword evidence="7" id="KW-0378">Hydrolase</keyword>
<accession>A0A1H8I6D4</accession>
<evidence type="ECO:0000256" key="3">
    <source>
        <dbReference type="ARBA" id="ARBA00005446"/>
    </source>
</evidence>
<dbReference type="CDD" id="cd17920">
    <property type="entry name" value="DEXHc_RecQ"/>
    <property type="match status" value="1"/>
</dbReference>
<keyword evidence="6" id="KW-0227">DNA damage</keyword>
<dbReference type="GO" id="GO:0006281">
    <property type="term" value="P:DNA repair"/>
    <property type="evidence" value="ECO:0007669"/>
    <property type="project" value="UniProtKB-KW"/>
</dbReference>
<dbReference type="EC" id="5.6.2.4" evidence="16"/>
<dbReference type="InterPro" id="IPR010997">
    <property type="entry name" value="HRDC-like_sf"/>
</dbReference>
<dbReference type="AlphaFoldDB" id="A0A1H8I6D4"/>
<evidence type="ECO:0000313" key="20">
    <source>
        <dbReference type="EMBL" id="SEN64380.1"/>
    </source>
</evidence>
<proteinExistence type="inferred from homology"/>
<keyword evidence="13" id="KW-0234">DNA repair</keyword>
<dbReference type="GO" id="GO:0005737">
    <property type="term" value="C:cytoplasm"/>
    <property type="evidence" value="ECO:0007669"/>
    <property type="project" value="TreeGrafter"/>
</dbReference>
<dbReference type="PROSITE" id="PS50967">
    <property type="entry name" value="HRDC"/>
    <property type="match status" value="1"/>
</dbReference>
<evidence type="ECO:0000259" key="18">
    <source>
        <dbReference type="PROSITE" id="PS51192"/>
    </source>
</evidence>
<dbReference type="Gene3D" id="1.10.150.80">
    <property type="entry name" value="HRDC domain"/>
    <property type="match status" value="1"/>
</dbReference>
<protein>
    <recommendedName>
        <fullName evidence="16">DNA helicase RecQ</fullName>
        <ecNumber evidence="16">5.6.2.4</ecNumber>
    </recommendedName>
</protein>
<dbReference type="GO" id="GO:0046872">
    <property type="term" value="F:metal ion binding"/>
    <property type="evidence" value="ECO:0007669"/>
    <property type="project" value="UniProtKB-KW"/>
</dbReference>
<dbReference type="GO" id="GO:0043138">
    <property type="term" value="F:3'-5' DNA helicase activity"/>
    <property type="evidence" value="ECO:0007669"/>
    <property type="project" value="UniProtKB-EC"/>
</dbReference>
<dbReference type="Pfam" id="PF14493">
    <property type="entry name" value="HTH_40"/>
    <property type="match status" value="1"/>
</dbReference>
<evidence type="ECO:0000256" key="6">
    <source>
        <dbReference type="ARBA" id="ARBA00022763"/>
    </source>
</evidence>
<dbReference type="GO" id="GO:0016787">
    <property type="term" value="F:hydrolase activity"/>
    <property type="evidence" value="ECO:0007669"/>
    <property type="project" value="UniProtKB-KW"/>
</dbReference>
<dbReference type="GO" id="GO:0005524">
    <property type="term" value="F:ATP binding"/>
    <property type="evidence" value="ECO:0007669"/>
    <property type="project" value="UniProtKB-KW"/>
</dbReference>
<dbReference type="InterPro" id="IPR036388">
    <property type="entry name" value="WH-like_DNA-bd_sf"/>
</dbReference>
<dbReference type="InterPro" id="IPR044876">
    <property type="entry name" value="HRDC_dom_sf"/>
</dbReference>
<name>A0A1H8I6D4_9GAMM</name>
<evidence type="ECO:0000256" key="1">
    <source>
        <dbReference type="ARBA" id="ARBA00001946"/>
    </source>
</evidence>
<dbReference type="GO" id="GO:0006310">
    <property type="term" value="P:DNA recombination"/>
    <property type="evidence" value="ECO:0007669"/>
    <property type="project" value="UniProtKB-UniRule"/>
</dbReference>
<dbReference type="Pfam" id="PF16124">
    <property type="entry name" value="RecQ_Zn_bind"/>
    <property type="match status" value="1"/>
</dbReference>
<dbReference type="InterPro" id="IPR011545">
    <property type="entry name" value="DEAD/DEAH_box_helicase_dom"/>
</dbReference>
<dbReference type="Gene3D" id="3.40.50.300">
    <property type="entry name" value="P-loop containing nucleotide triphosphate hydrolases"/>
    <property type="match status" value="2"/>
</dbReference>
<dbReference type="GO" id="GO:0043590">
    <property type="term" value="C:bacterial nucleoid"/>
    <property type="evidence" value="ECO:0007669"/>
    <property type="project" value="TreeGrafter"/>
</dbReference>
<evidence type="ECO:0000256" key="12">
    <source>
        <dbReference type="ARBA" id="ARBA00023172"/>
    </source>
</evidence>
<organism evidence="20 21">
    <name type="scientific">Vreelandella aquamarina</name>
    <dbReference type="NCBI Taxonomy" id="77097"/>
    <lineage>
        <taxon>Bacteria</taxon>
        <taxon>Pseudomonadati</taxon>
        <taxon>Pseudomonadota</taxon>
        <taxon>Gammaproteobacteria</taxon>
        <taxon>Oceanospirillales</taxon>
        <taxon>Halomonadaceae</taxon>
        <taxon>Vreelandella</taxon>
    </lineage>
</organism>
<dbReference type="PROSITE" id="PS51194">
    <property type="entry name" value="HELICASE_CTER"/>
    <property type="match status" value="1"/>
</dbReference>
<dbReference type="InterPro" id="IPR014001">
    <property type="entry name" value="Helicase_ATP-bd"/>
</dbReference>
<dbReference type="STRING" id="77097.SAMN04490369_101831"/>
<dbReference type="PROSITE" id="PS51192">
    <property type="entry name" value="HELICASE_ATP_BIND_1"/>
    <property type="match status" value="1"/>
</dbReference>
<keyword evidence="5" id="KW-0547">Nucleotide-binding</keyword>
<dbReference type="GO" id="GO:0030894">
    <property type="term" value="C:replisome"/>
    <property type="evidence" value="ECO:0007669"/>
    <property type="project" value="TreeGrafter"/>
</dbReference>